<dbReference type="Gene3D" id="3.10.20.310">
    <property type="entry name" value="membrane protein fhac"/>
    <property type="match status" value="1"/>
</dbReference>
<feature type="chain" id="PRO_5011639807" evidence="3">
    <location>
        <begin position="22"/>
        <end position="474"/>
    </location>
</feature>
<dbReference type="Pfam" id="PF01103">
    <property type="entry name" value="Omp85"/>
    <property type="match status" value="1"/>
</dbReference>
<evidence type="ECO:0000313" key="7">
    <source>
        <dbReference type="Proteomes" id="UP000198984"/>
    </source>
</evidence>
<dbReference type="InterPro" id="IPR010827">
    <property type="entry name" value="BamA/TamA_POTRA"/>
</dbReference>
<dbReference type="GO" id="GO:0019867">
    <property type="term" value="C:outer membrane"/>
    <property type="evidence" value="ECO:0007669"/>
    <property type="project" value="InterPro"/>
</dbReference>
<dbReference type="Gene3D" id="2.40.160.50">
    <property type="entry name" value="membrane protein fhac: a member of the omp85/tpsb transporter family"/>
    <property type="match status" value="1"/>
</dbReference>
<keyword evidence="3" id="KW-0732">Signal</keyword>
<evidence type="ECO:0000256" key="1">
    <source>
        <dbReference type="ARBA" id="ARBA00004370"/>
    </source>
</evidence>
<dbReference type="Proteomes" id="UP000198984">
    <property type="component" value="Unassembled WGS sequence"/>
</dbReference>
<feature type="domain" description="POTRA" evidence="5">
    <location>
        <begin position="39"/>
        <end position="113"/>
    </location>
</feature>
<feature type="signal peptide" evidence="3">
    <location>
        <begin position="1"/>
        <end position="21"/>
    </location>
</feature>
<gene>
    <name evidence="6" type="ORF">SAMN04488505_1011251</name>
</gene>
<dbReference type="RefSeq" id="WP_089907531.1">
    <property type="nucleotide sequence ID" value="NZ_FOBB01000001.1"/>
</dbReference>
<dbReference type="AlphaFoldDB" id="A0A1H7LFR9"/>
<sequence length="474" mass="55083">MIKFCYLLGIYCLLLLLPCRAQQPATPPLAVVSDTSYIIVRNVIISGNKKTRTPFIVRELTTVPGDTIRLKDLSQTLESCRRQLMNTTLFLTVIANVKNWEGNSADLVFEVWERWYLLAFPIFKLADRNFNQWWVEQGKSLDRVNIGLRGSHSNLTGRNDDLEGVVQIGYTQQLAFTYSLPYVDKSFHNGLGITFAYSRNRELNDSTSNNKQHFYRQDNNRFLREMFNFGFSYSYRRAINTRHQVFLTYNSEKVSDSVAHYSPNYMGAGRRRVQYMDLLYRVTYMQADSWIYPLKGISLQGEIEKLGFAPFNDVDNWKIRAKVTKYWQLFPRTYGALGVRGQAKFPADQPYLNQKAMGYQEDYLRGLEYYVVDGTSFFIVKSTLRREVYSFNVKLPWIPQKFNTIPIRLLLKAYGDAGYAYSQFPGNGFLNNKMLYTCGMGLDIVSFYDTCIRLEYSINQLGQKGLFLHTKIDM</sequence>
<accession>A0A1H7LFR9</accession>
<dbReference type="STRING" id="573321.SAMN04488505_1011251"/>
<name>A0A1H7LFR9_9BACT</name>
<feature type="domain" description="Bacterial surface antigen (D15)" evidence="4">
    <location>
        <begin position="154"/>
        <end position="331"/>
    </location>
</feature>
<dbReference type="OrthoDB" id="9768717at2"/>
<dbReference type="EMBL" id="FOBB01000001">
    <property type="protein sequence ID" value="SEK97716.1"/>
    <property type="molecule type" value="Genomic_DNA"/>
</dbReference>
<evidence type="ECO:0000256" key="3">
    <source>
        <dbReference type="SAM" id="SignalP"/>
    </source>
</evidence>
<protein>
    <submittedName>
        <fullName evidence="6">Surface antigen variable number repeat-containing protein</fullName>
    </submittedName>
</protein>
<proteinExistence type="predicted"/>
<evidence type="ECO:0000313" key="6">
    <source>
        <dbReference type="EMBL" id="SEK97716.1"/>
    </source>
</evidence>
<comment type="subcellular location">
    <subcellularLocation>
        <location evidence="1">Membrane</location>
    </subcellularLocation>
</comment>
<dbReference type="InterPro" id="IPR000184">
    <property type="entry name" value="Bac_surfAg_D15"/>
</dbReference>
<keyword evidence="2" id="KW-0472">Membrane</keyword>
<reference evidence="6 7" key="1">
    <citation type="submission" date="2016-10" db="EMBL/GenBank/DDBJ databases">
        <authorList>
            <person name="de Groot N.N."/>
        </authorList>
    </citation>
    <scope>NUCLEOTIDE SEQUENCE [LARGE SCALE GENOMIC DNA]</scope>
    <source>
        <strain evidence="6 7">DSM 21039</strain>
    </source>
</reference>
<keyword evidence="7" id="KW-1185">Reference proteome</keyword>
<evidence type="ECO:0000259" key="4">
    <source>
        <dbReference type="Pfam" id="PF01103"/>
    </source>
</evidence>
<evidence type="ECO:0000256" key="2">
    <source>
        <dbReference type="ARBA" id="ARBA00023136"/>
    </source>
</evidence>
<organism evidence="6 7">
    <name type="scientific">Chitinophaga rupis</name>
    <dbReference type="NCBI Taxonomy" id="573321"/>
    <lineage>
        <taxon>Bacteria</taxon>
        <taxon>Pseudomonadati</taxon>
        <taxon>Bacteroidota</taxon>
        <taxon>Chitinophagia</taxon>
        <taxon>Chitinophagales</taxon>
        <taxon>Chitinophagaceae</taxon>
        <taxon>Chitinophaga</taxon>
    </lineage>
</organism>
<dbReference type="Pfam" id="PF07244">
    <property type="entry name" value="POTRA"/>
    <property type="match status" value="1"/>
</dbReference>
<evidence type="ECO:0000259" key="5">
    <source>
        <dbReference type="Pfam" id="PF07244"/>
    </source>
</evidence>